<organism evidence="2">
    <name type="scientific">Chlorobaculum parvum</name>
    <dbReference type="NCBI Taxonomy" id="274539"/>
    <lineage>
        <taxon>Bacteria</taxon>
        <taxon>Pseudomonadati</taxon>
        <taxon>Chlorobiota</taxon>
        <taxon>Chlorobiia</taxon>
        <taxon>Chlorobiales</taxon>
        <taxon>Chlorobiaceae</taxon>
        <taxon>Chlorobaculum</taxon>
    </lineage>
</organism>
<proteinExistence type="predicted"/>
<dbReference type="Gene3D" id="1.25.40.10">
    <property type="entry name" value="Tetratricopeptide repeat domain"/>
    <property type="match status" value="1"/>
</dbReference>
<dbReference type="PROSITE" id="PS50005">
    <property type="entry name" value="TPR"/>
    <property type="match status" value="1"/>
</dbReference>
<dbReference type="InterPro" id="IPR011990">
    <property type="entry name" value="TPR-like_helical_dom_sf"/>
</dbReference>
<feature type="repeat" description="TPR" evidence="1">
    <location>
        <begin position="116"/>
        <end position="149"/>
    </location>
</feature>
<dbReference type="Pfam" id="PF13181">
    <property type="entry name" value="TPR_8"/>
    <property type="match status" value="1"/>
</dbReference>
<protein>
    <submittedName>
        <fullName evidence="2">Uncharacterized protein</fullName>
    </submittedName>
</protein>
<dbReference type="SUPFAM" id="SSF48452">
    <property type="entry name" value="TPR-like"/>
    <property type="match status" value="1"/>
</dbReference>
<feature type="non-terminal residue" evidence="2">
    <location>
        <position position="1"/>
    </location>
</feature>
<accession>A0A7C5HHN7</accession>
<evidence type="ECO:0000313" key="2">
    <source>
        <dbReference type="EMBL" id="HHE08037.1"/>
    </source>
</evidence>
<gene>
    <name evidence="2" type="ORF">ENL01_04035</name>
</gene>
<dbReference type="EMBL" id="DRSK01000226">
    <property type="protein sequence ID" value="HHE08037.1"/>
    <property type="molecule type" value="Genomic_DNA"/>
</dbReference>
<dbReference type="InterPro" id="IPR019734">
    <property type="entry name" value="TPR_rpt"/>
</dbReference>
<comment type="caution">
    <text evidence="2">The sequence shown here is derived from an EMBL/GenBank/DDBJ whole genome shotgun (WGS) entry which is preliminary data.</text>
</comment>
<dbReference type="Proteomes" id="UP000886059">
    <property type="component" value="Unassembled WGS sequence"/>
</dbReference>
<reference evidence="2" key="1">
    <citation type="journal article" date="2020" name="mSystems">
        <title>Genome- and Community-Level Interaction Insights into Carbon Utilization and Element Cycling Functions of Hydrothermarchaeota in Hydrothermal Sediment.</title>
        <authorList>
            <person name="Zhou Z."/>
            <person name="Liu Y."/>
            <person name="Xu W."/>
            <person name="Pan J."/>
            <person name="Luo Z.H."/>
            <person name="Li M."/>
        </authorList>
    </citation>
    <scope>NUCLEOTIDE SEQUENCE [LARGE SCALE GENOMIC DNA]</scope>
    <source>
        <strain evidence="2">HyVt-628</strain>
    </source>
</reference>
<dbReference type="AlphaFoldDB" id="A0A7C5HHN7"/>
<dbReference type="Pfam" id="PF13374">
    <property type="entry name" value="TPR_10"/>
    <property type="match status" value="2"/>
</dbReference>
<keyword evidence="1" id="KW-0802">TPR repeat</keyword>
<dbReference type="SMART" id="SM00028">
    <property type="entry name" value="TPR"/>
    <property type="match status" value="4"/>
</dbReference>
<sequence length="154" mass="17495">RMKMKDGDMPLLIRSHITLALAYDKLGMRNRSRLAYATVLKIDAHNSLAMNNLAYLLAEEGTQLREALLLATNAVLLEPDNGVYLDTLGWVNFKLGKYDRARLLLEKSVETGIDEAEIYRHLGQVYRKLGNEPKAREMLEKAGVRKKEKEKSGH</sequence>
<name>A0A7C5HHN7_9CHLB</name>
<evidence type="ECO:0000256" key="1">
    <source>
        <dbReference type="PROSITE-ProRule" id="PRU00339"/>
    </source>
</evidence>